<comment type="caution">
    <text evidence="2">The sequence shown here is derived from an EMBL/GenBank/DDBJ whole genome shotgun (WGS) entry which is preliminary data.</text>
</comment>
<keyword evidence="1" id="KW-1133">Transmembrane helix</keyword>
<accession>A0ABT1VWP4</accession>
<dbReference type="EMBL" id="JAMZEJ010000003">
    <property type="protein sequence ID" value="MCQ8240119.1"/>
    <property type="molecule type" value="Genomic_DNA"/>
</dbReference>
<evidence type="ECO:0008006" key="4">
    <source>
        <dbReference type="Google" id="ProtNLM"/>
    </source>
</evidence>
<protein>
    <recommendedName>
        <fullName evidence="4">Rod shape-determining protein MreD</fullName>
    </recommendedName>
</protein>
<name>A0ABT1VWP4_9PROT</name>
<keyword evidence="1" id="KW-0812">Transmembrane</keyword>
<feature type="transmembrane region" description="Helical" evidence="1">
    <location>
        <begin position="91"/>
        <end position="110"/>
    </location>
</feature>
<reference evidence="2 3" key="1">
    <citation type="submission" date="2022-06" db="EMBL/GenBank/DDBJ databases">
        <title>Rhizosaccharibacter gen. nov. sp. nov. KSS12, endophytic bacteria isolated from sugarcane.</title>
        <authorList>
            <person name="Pitiwittayakul N."/>
        </authorList>
    </citation>
    <scope>NUCLEOTIDE SEQUENCE [LARGE SCALE GENOMIC DNA]</scope>
    <source>
        <strain evidence="2 3">KSS12</strain>
    </source>
</reference>
<keyword evidence="1" id="KW-0472">Membrane</keyword>
<feature type="transmembrane region" description="Helical" evidence="1">
    <location>
        <begin position="31"/>
        <end position="48"/>
    </location>
</feature>
<organism evidence="2 3">
    <name type="scientific">Rhizosaccharibacter radicis</name>
    <dbReference type="NCBI Taxonomy" id="2782605"/>
    <lineage>
        <taxon>Bacteria</taxon>
        <taxon>Pseudomonadati</taxon>
        <taxon>Pseudomonadota</taxon>
        <taxon>Alphaproteobacteria</taxon>
        <taxon>Acetobacterales</taxon>
        <taxon>Acetobacteraceae</taxon>
        <taxon>Rhizosaccharibacter</taxon>
    </lineage>
</organism>
<keyword evidence="3" id="KW-1185">Reference proteome</keyword>
<evidence type="ECO:0000256" key="1">
    <source>
        <dbReference type="SAM" id="Phobius"/>
    </source>
</evidence>
<feature type="transmembrane region" description="Helical" evidence="1">
    <location>
        <begin position="159"/>
        <end position="178"/>
    </location>
</feature>
<evidence type="ECO:0000313" key="2">
    <source>
        <dbReference type="EMBL" id="MCQ8240119.1"/>
    </source>
</evidence>
<proteinExistence type="predicted"/>
<gene>
    <name evidence="2" type="ORF">NFI88_04600</name>
</gene>
<sequence length="188" mass="20138">MMVSELSAERRPGIRPRPTLGRRLDAAARRVLPVGFTALAILLLSAPLGLPEQEALLPGTVLASVFFWSVFRPPSMPGWAVFGLGLLSDLLGYAPPGLTIVILLLVHGVGIAGRHGLSRQGFLLMWLVFLSVASAATLLDWTARSAFALRLLPVQPALFQLALAAGLYPLLSALFTWAHRTVADPSRA</sequence>
<dbReference type="RefSeq" id="WP_422918870.1">
    <property type="nucleotide sequence ID" value="NZ_JAMZEJ010000003.1"/>
</dbReference>
<feature type="transmembrane region" description="Helical" evidence="1">
    <location>
        <begin position="122"/>
        <end position="139"/>
    </location>
</feature>
<evidence type="ECO:0000313" key="3">
    <source>
        <dbReference type="Proteomes" id="UP001524547"/>
    </source>
</evidence>
<dbReference type="Proteomes" id="UP001524547">
    <property type="component" value="Unassembled WGS sequence"/>
</dbReference>